<organism evidence="1 2">
    <name type="scientific">Streptomyces albiflavescens</name>
    <dbReference type="NCBI Taxonomy" id="1623582"/>
    <lineage>
        <taxon>Bacteria</taxon>
        <taxon>Bacillati</taxon>
        <taxon>Actinomycetota</taxon>
        <taxon>Actinomycetes</taxon>
        <taxon>Kitasatosporales</taxon>
        <taxon>Streptomycetaceae</taxon>
        <taxon>Streptomyces</taxon>
    </lineage>
</organism>
<accession>A0A917XSN1</accession>
<dbReference type="Proteomes" id="UP000600365">
    <property type="component" value="Unassembled WGS sequence"/>
</dbReference>
<evidence type="ECO:0000313" key="1">
    <source>
        <dbReference type="EMBL" id="GGN49785.1"/>
    </source>
</evidence>
<reference evidence="1 2" key="1">
    <citation type="journal article" date="2014" name="Int. J. Syst. Evol. Microbiol.">
        <title>Complete genome sequence of Corynebacterium casei LMG S-19264T (=DSM 44701T), isolated from a smear-ripened cheese.</title>
        <authorList>
            <consortium name="US DOE Joint Genome Institute (JGI-PGF)"/>
            <person name="Walter F."/>
            <person name="Albersmeier A."/>
            <person name="Kalinowski J."/>
            <person name="Ruckert C."/>
        </authorList>
    </citation>
    <scope>NUCLEOTIDE SEQUENCE [LARGE SCALE GENOMIC DNA]</scope>
    <source>
        <strain evidence="1 2">CGMCC 4.7111</strain>
    </source>
</reference>
<dbReference type="RefSeq" id="WP_189184026.1">
    <property type="nucleotide sequence ID" value="NZ_BMMM01000001.1"/>
</dbReference>
<dbReference type="EMBL" id="BMMM01000001">
    <property type="protein sequence ID" value="GGN49785.1"/>
    <property type="molecule type" value="Genomic_DNA"/>
</dbReference>
<protein>
    <submittedName>
        <fullName evidence="1">Uncharacterized protein</fullName>
    </submittedName>
</protein>
<name>A0A917XSN1_9ACTN</name>
<dbReference type="AlphaFoldDB" id="A0A917XSN1"/>
<evidence type="ECO:0000313" key="2">
    <source>
        <dbReference type="Proteomes" id="UP000600365"/>
    </source>
</evidence>
<gene>
    <name evidence="1" type="ORF">GCM10011579_003830</name>
</gene>
<sequence>MTIRQQVLVLYLATSALDSDVVGWSAYDGTGRTSPTTGDGDEPPYRSGVHALEDGWRLFQAAQLIPPYPGREYDVSFLKHEFFFERLVETETGSGAGELRRGRLRSAP</sequence>
<proteinExistence type="predicted"/>
<keyword evidence="2" id="KW-1185">Reference proteome</keyword>
<comment type="caution">
    <text evidence="1">The sequence shown here is derived from an EMBL/GenBank/DDBJ whole genome shotgun (WGS) entry which is preliminary data.</text>
</comment>